<accession>A0A9Q0L5B2</accession>
<feature type="coiled-coil region" evidence="1">
    <location>
        <begin position="171"/>
        <end position="209"/>
    </location>
</feature>
<evidence type="ECO:0000313" key="4">
    <source>
        <dbReference type="Proteomes" id="UP001149090"/>
    </source>
</evidence>
<evidence type="ECO:0000256" key="2">
    <source>
        <dbReference type="SAM" id="MobiDB-lite"/>
    </source>
</evidence>
<dbReference type="EMBL" id="JAPDFW010000147">
    <property type="protein sequence ID" value="KAJ5066196.1"/>
    <property type="molecule type" value="Genomic_DNA"/>
</dbReference>
<gene>
    <name evidence="3" type="ORF">M0811_03529</name>
</gene>
<sequence length="1286" mass="151994">MKPLKQFLIQLISQNLETNLEEKSNLPKKIKLKSKIKIKEISTQIRLKASKSNFSNEIANLLCIYILEAFQTEKKPHIDFLLLLIQEFHSNNELDKDFFLQNLIHTFLGIENQNQNQNYILKLVWKLNDANIIRFNQFIQSIPKDLIGHFANVIISSFQENHTSFSSINSKDNLKIQIKKLIEKLEKTKKKEQESVKRIEKTIHKLKHRERSSNLSSNHLKKYFAKTNQEESISNNIESYFQKQKLDISVQHNKYITRTLRFLVEGLHTNENKPGDENSRLIFDHFISRDIEYYLFVIQIVQNVPGWYEEELTRFLKMDYSVTPLWLGFAYPPEKSSLNFNSLYSKMQEVSNSRELVMFLTEFIRHFYLEKLVENLFILIECDEHANMLLSLFLVQTIVSTRNGMNKISSYIKEWNDKSFFRSKNIRLQKFIAFVQEFLLPKQTLNINKQTNPKNDPLSLVIELLDKLPQALTNGNEILLETSINQLQDSLKKIFNHSSFDQNPQIYTQDLTKFVEYFVDTFGKMILNSLEIHKTTDLFSQKEYLFWPQRVAKMVITQVPNVIHFLKLYIISLLLQESEKITSFQIEIVCILIATIHQICIYYENNPNLMHDQLEKESLVIQNTGIDFQIEIVQFLDQVIDQMAKSFHLMNLLQFSVSYIQTIVLLFDSISSDHFSSQKGYIPTQLTQFIQYMIEREDFFVQNHNLISDEKTIKLLQIANKIIFSHSFQFFVDISDQLTIEKWISYELQTQYPPKSFPRYEYLKHTIFNKYLHLEKESESFTQIFLKIFKSILNFQHNQQDSQPHNKQSKGNQVVPLFMMILQDILLISKPKISLLSIAKEYITQWNDSKMIHNFLDTFSSISNSLPIEILMQIDPPKSQLENSLQTPNVKKRRTTASTSRKKLTKNIKSMSRSFSKSLSQSQIDFPEHFQEFENFTSKYIIPHFPISFSVIKFTFRTLVLIFESSNENDSSLTKYIQNNLNPKMRILFIYYWNFLGSILHSLNKEPKNGAISQDFSQYYSFIQWMFNPFPSQETNPPFNLNLNLKLESFQELLFENFISQIIKFDSQIPQNYFENLILNFSISCEKVLLIDSFSFFLDITQILYQKISILSTPNYQNFSIVRKIENSQVNLLICNLSVFIEKVLLLKSFILPKFTSFGNEKTSFEPEKKYWIVLHVLINLDFSSLLVQQIGKVDLENFFNYLLSCYIASYSFEDLFISNEKLIDPNYQILNVVEFRKKIQIKIQEFFEFLKNQQINIKLNKEMKKEMKEIDSVLFEIISKKIILN</sequence>
<reference evidence="3" key="1">
    <citation type="submission" date="2022-10" db="EMBL/GenBank/DDBJ databases">
        <title>Novel sulphate-reducing endosymbionts in the free-living metamonad Anaeramoeba.</title>
        <authorList>
            <person name="Jerlstrom-Hultqvist J."/>
            <person name="Cepicka I."/>
            <person name="Gallot-Lavallee L."/>
            <person name="Salas-Leiva D."/>
            <person name="Curtis B.A."/>
            <person name="Zahonova K."/>
            <person name="Pipaliya S."/>
            <person name="Dacks J."/>
            <person name="Roger A.J."/>
        </authorList>
    </citation>
    <scope>NUCLEOTIDE SEQUENCE</scope>
    <source>
        <strain evidence="3">BMAN</strain>
    </source>
</reference>
<name>A0A9Q0L5B2_ANAIG</name>
<feature type="compositionally biased region" description="Basic residues" evidence="2">
    <location>
        <begin position="890"/>
        <end position="903"/>
    </location>
</feature>
<evidence type="ECO:0000256" key="1">
    <source>
        <dbReference type="SAM" id="Coils"/>
    </source>
</evidence>
<evidence type="ECO:0000313" key="3">
    <source>
        <dbReference type="EMBL" id="KAJ5066196.1"/>
    </source>
</evidence>
<proteinExistence type="predicted"/>
<organism evidence="3 4">
    <name type="scientific">Anaeramoeba ignava</name>
    <name type="common">Anaerobic marine amoeba</name>
    <dbReference type="NCBI Taxonomy" id="1746090"/>
    <lineage>
        <taxon>Eukaryota</taxon>
        <taxon>Metamonada</taxon>
        <taxon>Anaeramoebidae</taxon>
        <taxon>Anaeramoeba</taxon>
    </lineage>
</organism>
<dbReference type="Proteomes" id="UP001149090">
    <property type="component" value="Unassembled WGS sequence"/>
</dbReference>
<feature type="region of interest" description="Disordered" evidence="2">
    <location>
        <begin position="882"/>
        <end position="903"/>
    </location>
</feature>
<keyword evidence="4" id="KW-1185">Reference proteome</keyword>
<comment type="caution">
    <text evidence="3">The sequence shown here is derived from an EMBL/GenBank/DDBJ whole genome shotgun (WGS) entry which is preliminary data.</text>
</comment>
<keyword evidence="1" id="KW-0175">Coiled coil</keyword>
<protein>
    <submittedName>
        <fullName evidence="3">Uncharacterized protein</fullName>
    </submittedName>
</protein>